<comment type="caution">
    <text evidence="1">The sequence shown here is derived from an EMBL/GenBank/DDBJ whole genome shotgun (WGS) entry which is preliminary data.</text>
</comment>
<dbReference type="PROSITE" id="PS51257">
    <property type="entry name" value="PROKAR_LIPOPROTEIN"/>
    <property type="match status" value="1"/>
</dbReference>
<evidence type="ECO:0000313" key="2">
    <source>
        <dbReference type="Proteomes" id="UP000006316"/>
    </source>
</evidence>
<dbReference type="PATRIC" id="fig|1117379.3.peg.2893"/>
<keyword evidence="2" id="KW-1185">Reference proteome</keyword>
<dbReference type="AlphaFoldDB" id="K6C7C6"/>
<dbReference type="eggNOG" id="ENOG5030DU0">
    <property type="taxonomic scope" value="Bacteria"/>
</dbReference>
<dbReference type="Gene3D" id="2.40.50.140">
    <property type="entry name" value="Nucleic acid-binding proteins"/>
    <property type="match status" value="1"/>
</dbReference>
<reference evidence="1 2" key="1">
    <citation type="journal article" date="2012" name="Front. Microbiol.">
        <title>Redundancy and modularity in membrane-associated dissimilatory nitrate reduction in Bacillus.</title>
        <authorList>
            <person name="Heylen K."/>
            <person name="Keltjens J."/>
        </authorList>
    </citation>
    <scope>NUCLEOTIDE SEQUENCE [LARGE SCALE GENOMIC DNA]</scope>
    <source>
        <strain evidence="2">LMG 21833T</strain>
    </source>
</reference>
<dbReference type="OrthoDB" id="2938500at2"/>
<dbReference type="EMBL" id="AJLS01000097">
    <property type="protein sequence ID" value="EKN67010.1"/>
    <property type="molecule type" value="Genomic_DNA"/>
</dbReference>
<name>K6C7C6_9BACI</name>
<sequence>MLNKKQTVSLVVASLLVMILGCSNNESIDTKKSDREKVANSEEITGPGVEGYVKKQTSNRGFLLEVTKDHQMFDTGTLIHVGVDEETMLDELEVGQNVSVWYGGPILESYPPKIKGLKIEIKDSEN</sequence>
<dbReference type="Pfam" id="PF11518">
    <property type="entry name" value="DUF3221"/>
    <property type="match status" value="1"/>
</dbReference>
<dbReference type="Proteomes" id="UP000006316">
    <property type="component" value="Unassembled WGS sequence"/>
</dbReference>
<accession>K6C7C6</accession>
<dbReference type="RefSeq" id="WP_007085802.1">
    <property type="nucleotide sequence ID" value="NZ_AJLS01000097.1"/>
</dbReference>
<protein>
    <recommendedName>
        <fullName evidence="3">DUF3221 domain-containing protein</fullName>
    </recommendedName>
</protein>
<evidence type="ECO:0008006" key="3">
    <source>
        <dbReference type="Google" id="ProtNLM"/>
    </source>
</evidence>
<proteinExistence type="predicted"/>
<gene>
    <name evidence="1" type="ORF">BABA_14017</name>
</gene>
<dbReference type="InterPro" id="IPR012340">
    <property type="entry name" value="NA-bd_OB-fold"/>
</dbReference>
<evidence type="ECO:0000313" key="1">
    <source>
        <dbReference type="EMBL" id="EKN67010.1"/>
    </source>
</evidence>
<dbReference type="InterPro" id="IPR021598">
    <property type="entry name" value="DUF3221"/>
</dbReference>
<organism evidence="1 2">
    <name type="scientific">Neobacillus bataviensis LMG 21833</name>
    <dbReference type="NCBI Taxonomy" id="1117379"/>
    <lineage>
        <taxon>Bacteria</taxon>
        <taxon>Bacillati</taxon>
        <taxon>Bacillota</taxon>
        <taxon>Bacilli</taxon>
        <taxon>Bacillales</taxon>
        <taxon>Bacillaceae</taxon>
        <taxon>Neobacillus</taxon>
    </lineage>
</organism>